<dbReference type="SUPFAM" id="SSF55811">
    <property type="entry name" value="Nudix"/>
    <property type="match status" value="1"/>
</dbReference>
<feature type="domain" description="Nudix hydrolase" evidence="1">
    <location>
        <begin position="17"/>
        <end position="163"/>
    </location>
</feature>
<reference evidence="3 5" key="2">
    <citation type="submission" date="2018-03" db="EMBL/GenBank/DDBJ databases">
        <authorList>
            <person name="Fogelqvist J."/>
        </authorList>
    </citation>
    <scope>NUCLEOTIDE SEQUENCE [LARGE SCALE GENOMIC DNA]</scope>
</reference>
<dbReference type="GO" id="GO:0010945">
    <property type="term" value="F:coenzyme A diphosphatase activity"/>
    <property type="evidence" value="ECO:0007669"/>
    <property type="project" value="InterPro"/>
</dbReference>
<evidence type="ECO:0000313" key="2">
    <source>
        <dbReference type="EMBL" id="CEO96148.1"/>
    </source>
</evidence>
<dbReference type="OMA" id="FHWRRRQ"/>
<dbReference type="PROSITE" id="PS51462">
    <property type="entry name" value="NUDIX"/>
    <property type="match status" value="1"/>
</dbReference>
<dbReference type="OrthoDB" id="77989at2759"/>
<dbReference type="PANTHER" id="PTHR12992:SF44">
    <property type="entry name" value="NUDIX HYDROLASE DOMAIN-CONTAINING PROTEIN"/>
    <property type="match status" value="1"/>
</dbReference>
<dbReference type="Proteomes" id="UP000290189">
    <property type="component" value="Unassembled WGS sequence"/>
</dbReference>
<proteinExistence type="predicted"/>
<dbReference type="Pfam" id="PF00293">
    <property type="entry name" value="NUDIX"/>
    <property type="match status" value="1"/>
</dbReference>
<dbReference type="PANTHER" id="PTHR12992">
    <property type="entry name" value="NUDIX HYDROLASE"/>
    <property type="match status" value="1"/>
</dbReference>
<dbReference type="Gene3D" id="3.90.79.10">
    <property type="entry name" value="Nucleoside Triphosphate Pyrophosphohydrolase"/>
    <property type="match status" value="1"/>
</dbReference>
<dbReference type="EMBL" id="OVEO01000001">
    <property type="protein sequence ID" value="SPQ93307.1"/>
    <property type="molecule type" value="Genomic_DNA"/>
</dbReference>
<evidence type="ECO:0000313" key="3">
    <source>
        <dbReference type="EMBL" id="SPQ93307.1"/>
    </source>
</evidence>
<dbReference type="EMBL" id="CDSF01000046">
    <property type="protein sequence ID" value="CEO96148.1"/>
    <property type="molecule type" value="Genomic_DNA"/>
</dbReference>
<dbReference type="InterPro" id="IPR000086">
    <property type="entry name" value="NUDIX_hydrolase_dom"/>
</dbReference>
<evidence type="ECO:0000313" key="5">
    <source>
        <dbReference type="Proteomes" id="UP000290189"/>
    </source>
</evidence>
<dbReference type="InterPro" id="IPR045121">
    <property type="entry name" value="CoAse"/>
</dbReference>
<evidence type="ECO:0000313" key="4">
    <source>
        <dbReference type="Proteomes" id="UP000039324"/>
    </source>
</evidence>
<dbReference type="Proteomes" id="UP000039324">
    <property type="component" value="Unassembled WGS sequence"/>
</dbReference>
<dbReference type="CDD" id="cd03426">
    <property type="entry name" value="NUDIX_CoAse_Nudt7"/>
    <property type="match status" value="1"/>
</dbReference>
<sequence>MRAASVAIVVRHARRVARTRTEGAYPAVDDACAAIVGSPQAEMLLIQRAVRSSDPWSGQLAFPGGKANGKETLLETALRETKEETAVDLGDSHTFQMAGSLGSVDRDRLTIHAFVFLQHERTGSPALHLAGDEVAHACWVPFRHFLEASVDHRRYSMAPYLKRHRMGVLVDAVDFLTNGNAHSTLSFPSVPVECDSITNHLWGLSLQFVSAIIRRGGHPARAAQLTPSAAVRCILALRTTYTRLITVSR</sequence>
<gene>
    <name evidence="2" type="ORF">PBRA_004838</name>
    <name evidence="3" type="ORF">PLBR_LOCUS522</name>
</gene>
<name>A0A0G4ILU2_PLABS</name>
<dbReference type="InterPro" id="IPR015797">
    <property type="entry name" value="NUDIX_hydrolase-like_dom_sf"/>
</dbReference>
<reference evidence="2 4" key="1">
    <citation type="submission" date="2015-02" db="EMBL/GenBank/DDBJ databases">
        <authorList>
            <person name="Chooi Y.-H."/>
        </authorList>
    </citation>
    <scope>NUCLEOTIDE SEQUENCE [LARGE SCALE GENOMIC DNA]</scope>
    <source>
        <strain evidence="2">E3</strain>
    </source>
</reference>
<dbReference type="STRING" id="37360.A0A0G4ILU2"/>
<evidence type="ECO:0000259" key="1">
    <source>
        <dbReference type="PROSITE" id="PS51462"/>
    </source>
</evidence>
<keyword evidence="4" id="KW-1185">Reference proteome</keyword>
<keyword evidence="3" id="KW-0496">Mitochondrion</keyword>
<accession>A0A0G4ILU2</accession>
<dbReference type="AlphaFoldDB" id="A0A0G4ILU2"/>
<protein>
    <recommendedName>
        <fullName evidence="1">Nudix hydrolase domain-containing protein</fullName>
    </recommendedName>
</protein>
<geneLocation type="mitochondrion" evidence="3"/>
<organism evidence="2 4">
    <name type="scientific">Plasmodiophora brassicae</name>
    <name type="common">Clubroot disease agent</name>
    <dbReference type="NCBI Taxonomy" id="37360"/>
    <lineage>
        <taxon>Eukaryota</taxon>
        <taxon>Sar</taxon>
        <taxon>Rhizaria</taxon>
        <taxon>Endomyxa</taxon>
        <taxon>Phytomyxea</taxon>
        <taxon>Plasmodiophorida</taxon>
        <taxon>Plasmodiophoridae</taxon>
        <taxon>Plasmodiophora</taxon>
    </lineage>
</organism>